<sequence length="223" mass="25222">MDTNTPNDTRLNLTLPQVEERITTLVRQGNLDTHEIGRLYNYVVENKLAKKPQYKNAQDFFKKRIKGLSQSALSMYGTVARQFNAEHCGQYGMNNLYVLLTYEKLSGTKVDVKDPGPTPITVPQEEGAPVQKPFAECTVEELKLAVQYKRSPPAPGIPTTDMVRLQRYHDTLARFFPENALVRLNARLHRDQILLSVKDVPEAELEQLAEAILECLNPAREAA</sequence>
<keyword evidence="2" id="KW-1185">Reference proteome</keyword>
<dbReference type="Proteomes" id="UP001291309">
    <property type="component" value="Unassembled WGS sequence"/>
</dbReference>
<dbReference type="RefSeq" id="WP_321546172.1">
    <property type="nucleotide sequence ID" value="NZ_JAXIVS010000004.1"/>
</dbReference>
<gene>
    <name evidence="1" type="ORF">SYV04_13635</name>
</gene>
<accession>A0ABU5H1W3</accession>
<evidence type="ECO:0000313" key="2">
    <source>
        <dbReference type="Proteomes" id="UP001291309"/>
    </source>
</evidence>
<dbReference type="EMBL" id="JAXIVS010000004">
    <property type="protein sequence ID" value="MDY7227448.1"/>
    <property type="molecule type" value="Genomic_DNA"/>
</dbReference>
<protein>
    <submittedName>
        <fullName evidence="1">Uncharacterized protein</fullName>
    </submittedName>
</protein>
<name>A0ABU5H1W3_9BACT</name>
<reference evidence="1 2" key="1">
    <citation type="submission" date="2023-12" db="EMBL/GenBank/DDBJ databases">
        <title>the genome sequence of Hyalangium sp. s54d21.</title>
        <authorList>
            <person name="Zhang X."/>
        </authorList>
    </citation>
    <scope>NUCLEOTIDE SEQUENCE [LARGE SCALE GENOMIC DNA]</scope>
    <source>
        <strain evidence="2">s54d21</strain>
    </source>
</reference>
<organism evidence="1 2">
    <name type="scientific">Hyalangium rubrum</name>
    <dbReference type="NCBI Taxonomy" id="3103134"/>
    <lineage>
        <taxon>Bacteria</taxon>
        <taxon>Pseudomonadati</taxon>
        <taxon>Myxococcota</taxon>
        <taxon>Myxococcia</taxon>
        <taxon>Myxococcales</taxon>
        <taxon>Cystobacterineae</taxon>
        <taxon>Archangiaceae</taxon>
        <taxon>Hyalangium</taxon>
    </lineage>
</organism>
<proteinExistence type="predicted"/>
<evidence type="ECO:0000313" key="1">
    <source>
        <dbReference type="EMBL" id="MDY7227448.1"/>
    </source>
</evidence>
<comment type="caution">
    <text evidence="1">The sequence shown here is derived from an EMBL/GenBank/DDBJ whole genome shotgun (WGS) entry which is preliminary data.</text>
</comment>